<evidence type="ECO:0000313" key="3">
    <source>
        <dbReference type="Proteomes" id="UP000505377"/>
    </source>
</evidence>
<evidence type="ECO:0000313" key="2">
    <source>
        <dbReference type="EMBL" id="QJY48202.1"/>
    </source>
</evidence>
<sequence length="69" mass="6986">MTDPNAPETGMATGNDVGEPGVVGGPLDPEERAVLENLRDDGGADVVGTTAEERPGVDRAAQDDTPAPD</sequence>
<proteinExistence type="predicted"/>
<feature type="region of interest" description="Disordered" evidence="1">
    <location>
        <begin position="1"/>
        <end position="28"/>
    </location>
</feature>
<reference evidence="2 3" key="1">
    <citation type="submission" date="2020-05" db="EMBL/GenBank/DDBJ databases">
        <authorList>
            <person name="Mo P."/>
        </authorList>
    </citation>
    <scope>NUCLEOTIDE SEQUENCE [LARGE SCALE GENOMIC DNA]</scope>
    <source>
        <strain evidence="2 3">Gen01</strain>
    </source>
</reference>
<dbReference type="AlphaFoldDB" id="A0A6M6JNM7"/>
<protein>
    <submittedName>
        <fullName evidence="2">Uncharacterized protein</fullName>
    </submittedName>
</protein>
<dbReference type="Proteomes" id="UP000505377">
    <property type="component" value="Chromosome"/>
</dbReference>
<feature type="compositionally biased region" description="Basic and acidic residues" evidence="1">
    <location>
        <begin position="51"/>
        <end position="62"/>
    </location>
</feature>
<accession>A0A6M6JNM7</accession>
<feature type="region of interest" description="Disordered" evidence="1">
    <location>
        <begin position="40"/>
        <end position="69"/>
    </location>
</feature>
<dbReference type="RefSeq" id="WP_172161659.1">
    <property type="nucleotide sequence ID" value="NZ_CP053564.1"/>
</dbReference>
<evidence type="ECO:0000256" key="1">
    <source>
        <dbReference type="SAM" id="MobiDB-lite"/>
    </source>
</evidence>
<gene>
    <name evidence="2" type="ORF">HOP40_22350</name>
</gene>
<keyword evidence="3" id="KW-1185">Reference proteome</keyword>
<name>A0A6M6JNM7_9PSEU</name>
<dbReference type="EMBL" id="CP053564">
    <property type="protein sequence ID" value="QJY48202.1"/>
    <property type="molecule type" value="Genomic_DNA"/>
</dbReference>
<dbReference type="KEGG" id="pbro:HOP40_22350"/>
<organism evidence="2 3">
    <name type="scientific">Pseudonocardia broussonetiae</name>
    <dbReference type="NCBI Taxonomy" id="2736640"/>
    <lineage>
        <taxon>Bacteria</taxon>
        <taxon>Bacillati</taxon>
        <taxon>Actinomycetota</taxon>
        <taxon>Actinomycetes</taxon>
        <taxon>Pseudonocardiales</taxon>
        <taxon>Pseudonocardiaceae</taxon>
        <taxon>Pseudonocardia</taxon>
    </lineage>
</organism>